<keyword evidence="2" id="KW-0472">Membrane</keyword>
<protein>
    <submittedName>
        <fullName evidence="3">Uncharacterized protein</fullName>
    </submittedName>
</protein>
<dbReference type="Proteomes" id="UP000092482">
    <property type="component" value="Chromosome"/>
</dbReference>
<keyword evidence="4" id="KW-1185">Reference proteome</keyword>
<evidence type="ECO:0000256" key="2">
    <source>
        <dbReference type="SAM" id="Phobius"/>
    </source>
</evidence>
<accession>A0A1B1NE09</accession>
<gene>
    <name evidence="3" type="ORF">SGUI_2284</name>
</gene>
<proteinExistence type="predicted"/>
<organism evidence="3 4">
    <name type="scientific">Serinicoccus hydrothermalis</name>
    <dbReference type="NCBI Taxonomy" id="1758689"/>
    <lineage>
        <taxon>Bacteria</taxon>
        <taxon>Bacillati</taxon>
        <taxon>Actinomycetota</taxon>
        <taxon>Actinomycetes</taxon>
        <taxon>Micrococcales</taxon>
        <taxon>Ornithinimicrobiaceae</taxon>
        <taxon>Serinicoccus</taxon>
    </lineage>
</organism>
<dbReference type="KEGG" id="serj:SGUI_2284"/>
<dbReference type="AlphaFoldDB" id="A0A1B1NE09"/>
<dbReference type="RefSeq" id="WP_066640350.1">
    <property type="nucleotide sequence ID" value="NZ_CP014989.1"/>
</dbReference>
<name>A0A1B1NE09_9MICO</name>
<dbReference type="OrthoDB" id="4870653at2"/>
<keyword evidence="2" id="KW-1133">Transmembrane helix</keyword>
<evidence type="ECO:0000313" key="4">
    <source>
        <dbReference type="Proteomes" id="UP000092482"/>
    </source>
</evidence>
<dbReference type="EMBL" id="CP014989">
    <property type="protein sequence ID" value="ANS79680.1"/>
    <property type="molecule type" value="Genomic_DNA"/>
</dbReference>
<evidence type="ECO:0000313" key="3">
    <source>
        <dbReference type="EMBL" id="ANS79680.1"/>
    </source>
</evidence>
<feature type="region of interest" description="Disordered" evidence="1">
    <location>
        <begin position="55"/>
        <end position="78"/>
    </location>
</feature>
<feature type="transmembrane region" description="Helical" evidence="2">
    <location>
        <begin position="6"/>
        <end position="39"/>
    </location>
</feature>
<reference evidence="3 4" key="1">
    <citation type="submission" date="2016-03" db="EMBL/GenBank/DDBJ databases">
        <title>Shallow-sea hydrothermal system.</title>
        <authorList>
            <person name="Tang K."/>
        </authorList>
    </citation>
    <scope>NUCLEOTIDE SEQUENCE [LARGE SCALE GENOMIC DNA]</scope>
    <source>
        <strain evidence="3 4">JLT9</strain>
    </source>
</reference>
<evidence type="ECO:0000256" key="1">
    <source>
        <dbReference type="SAM" id="MobiDB-lite"/>
    </source>
</evidence>
<sequence>MKSFPLIPYATIGIVLVLWWAFTQSLVAAGLLALLLVVAAVHIIKITSGPGSIGTAQDEAEGHVRSSFPVPPERPRGV</sequence>
<keyword evidence="2" id="KW-0812">Transmembrane</keyword>